<organism evidence="1 2">
    <name type="scientific">Fervidicella metallireducens AeB</name>
    <dbReference type="NCBI Taxonomy" id="1403537"/>
    <lineage>
        <taxon>Bacteria</taxon>
        <taxon>Bacillati</taxon>
        <taxon>Bacillota</taxon>
        <taxon>Clostridia</taxon>
        <taxon>Eubacteriales</taxon>
        <taxon>Clostridiaceae</taxon>
        <taxon>Fervidicella</taxon>
    </lineage>
</organism>
<proteinExistence type="predicted"/>
<dbReference type="OrthoDB" id="1707390at2"/>
<gene>
    <name evidence="1" type="ORF">Q428_14545</name>
</gene>
<dbReference type="AlphaFoldDB" id="A0A017RRX8"/>
<dbReference type="Proteomes" id="UP000019681">
    <property type="component" value="Unassembled WGS sequence"/>
</dbReference>
<dbReference type="EMBL" id="AZQP01000091">
    <property type="protein sequence ID" value="EYE87214.1"/>
    <property type="molecule type" value="Genomic_DNA"/>
</dbReference>
<evidence type="ECO:0000313" key="2">
    <source>
        <dbReference type="Proteomes" id="UP000019681"/>
    </source>
</evidence>
<sequence length="136" mass="16343">MEKHQILREEFIKALNNRITETNSHAEFLKNDDSNDEAMLEKIKTNVMDIFHKMFNASYNKVYGKPNSKIENSEDENYKNLYLAYMSFFDKIPSQWIANHAKAKEHNMYKEQLIEEIKINTANEIKDMFILFYKKY</sequence>
<keyword evidence="2" id="KW-1185">Reference proteome</keyword>
<dbReference type="STRING" id="1403537.Q428_14545"/>
<accession>A0A017RRX8</accession>
<protein>
    <submittedName>
        <fullName evidence="1">Uncharacterized protein</fullName>
    </submittedName>
</protein>
<dbReference type="RefSeq" id="WP_035381836.1">
    <property type="nucleotide sequence ID" value="NZ_AZQP01000091.1"/>
</dbReference>
<reference evidence="1 2" key="1">
    <citation type="journal article" date="2014" name="Genome Announc.">
        <title>Draft Genome Sequence of Fervidicella metallireducens Strain AeBT, an Iron-Reducing Thermoanaerobe from the Great Artesian Basin.</title>
        <authorList>
            <person name="Patel B.K."/>
        </authorList>
    </citation>
    <scope>NUCLEOTIDE SEQUENCE [LARGE SCALE GENOMIC DNA]</scope>
    <source>
        <strain evidence="1 2">AeB</strain>
    </source>
</reference>
<comment type="caution">
    <text evidence="1">The sequence shown here is derived from an EMBL/GenBank/DDBJ whole genome shotgun (WGS) entry which is preliminary data.</text>
</comment>
<evidence type="ECO:0000313" key="1">
    <source>
        <dbReference type="EMBL" id="EYE87214.1"/>
    </source>
</evidence>
<name>A0A017RRX8_9CLOT</name>